<dbReference type="EMBL" id="JANPWB010000012">
    <property type="protein sequence ID" value="KAJ1112784.1"/>
    <property type="molecule type" value="Genomic_DNA"/>
</dbReference>
<dbReference type="Proteomes" id="UP001066276">
    <property type="component" value="Chromosome 8"/>
</dbReference>
<evidence type="ECO:0000256" key="1">
    <source>
        <dbReference type="SAM" id="MobiDB-lite"/>
    </source>
</evidence>
<gene>
    <name evidence="2" type="ORF">NDU88_001045</name>
</gene>
<organism evidence="2 3">
    <name type="scientific">Pleurodeles waltl</name>
    <name type="common">Iberian ribbed newt</name>
    <dbReference type="NCBI Taxonomy" id="8319"/>
    <lineage>
        <taxon>Eukaryota</taxon>
        <taxon>Metazoa</taxon>
        <taxon>Chordata</taxon>
        <taxon>Craniata</taxon>
        <taxon>Vertebrata</taxon>
        <taxon>Euteleostomi</taxon>
        <taxon>Amphibia</taxon>
        <taxon>Batrachia</taxon>
        <taxon>Caudata</taxon>
        <taxon>Salamandroidea</taxon>
        <taxon>Salamandridae</taxon>
        <taxon>Pleurodelinae</taxon>
        <taxon>Pleurodeles</taxon>
    </lineage>
</organism>
<feature type="compositionally biased region" description="Pro residues" evidence="1">
    <location>
        <begin position="1"/>
        <end position="10"/>
    </location>
</feature>
<feature type="region of interest" description="Disordered" evidence="1">
    <location>
        <begin position="1"/>
        <end position="45"/>
    </location>
</feature>
<dbReference type="AlphaFoldDB" id="A0AAV7NBG7"/>
<sequence>MGRLAPPLPHQPHSGCRSTPPSTTPAVSRPPVTRVRACTTGSSPSSAALWTNCQRGRQGQATLLRLAEALVCPVEPSAAPNVPRDSVLFST</sequence>
<proteinExistence type="predicted"/>
<feature type="compositionally biased region" description="Polar residues" evidence="1">
    <location>
        <begin position="16"/>
        <end position="26"/>
    </location>
</feature>
<keyword evidence="3" id="KW-1185">Reference proteome</keyword>
<evidence type="ECO:0000313" key="3">
    <source>
        <dbReference type="Proteomes" id="UP001066276"/>
    </source>
</evidence>
<comment type="caution">
    <text evidence="2">The sequence shown here is derived from an EMBL/GenBank/DDBJ whole genome shotgun (WGS) entry which is preliminary data.</text>
</comment>
<name>A0AAV7NBG7_PLEWA</name>
<reference evidence="2" key="1">
    <citation type="journal article" date="2022" name="bioRxiv">
        <title>Sequencing and chromosome-scale assembly of the giantPleurodeles waltlgenome.</title>
        <authorList>
            <person name="Brown T."/>
            <person name="Elewa A."/>
            <person name="Iarovenko S."/>
            <person name="Subramanian E."/>
            <person name="Araus A.J."/>
            <person name="Petzold A."/>
            <person name="Susuki M."/>
            <person name="Suzuki K.-i.T."/>
            <person name="Hayashi T."/>
            <person name="Toyoda A."/>
            <person name="Oliveira C."/>
            <person name="Osipova E."/>
            <person name="Leigh N.D."/>
            <person name="Simon A."/>
            <person name="Yun M.H."/>
        </authorList>
    </citation>
    <scope>NUCLEOTIDE SEQUENCE</scope>
    <source>
        <strain evidence="2">20211129_DDA</strain>
        <tissue evidence="2">Liver</tissue>
    </source>
</reference>
<accession>A0AAV7NBG7</accession>
<protein>
    <submittedName>
        <fullName evidence="2">Uncharacterized protein</fullName>
    </submittedName>
</protein>
<evidence type="ECO:0000313" key="2">
    <source>
        <dbReference type="EMBL" id="KAJ1112784.1"/>
    </source>
</evidence>